<dbReference type="PANTHER" id="PTHR35006:SF2">
    <property type="entry name" value="GLYOXALASE FAMILY PROTEIN (AFU_ORTHOLOGUE AFUA_5G14830)"/>
    <property type="match status" value="1"/>
</dbReference>
<dbReference type="Pfam" id="PF00903">
    <property type="entry name" value="Glyoxalase"/>
    <property type="match status" value="1"/>
</dbReference>
<dbReference type="PANTHER" id="PTHR35006">
    <property type="entry name" value="GLYOXALASE FAMILY PROTEIN (AFU_ORTHOLOGUE AFUA_5G14830)"/>
    <property type="match status" value="1"/>
</dbReference>
<evidence type="ECO:0000259" key="1">
    <source>
        <dbReference type="PROSITE" id="PS51819"/>
    </source>
</evidence>
<evidence type="ECO:0000313" key="2">
    <source>
        <dbReference type="EMBL" id="MDQ0463480.1"/>
    </source>
</evidence>
<dbReference type="PROSITE" id="PS51819">
    <property type="entry name" value="VOC"/>
    <property type="match status" value="1"/>
</dbReference>
<comment type="caution">
    <text evidence="2">The sequence shown here is derived from an EMBL/GenBank/DDBJ whole genome shotgun (WGS) entry which is preliminary data.</text>
</comment>
<sequence length="134" mass="14942">MRGAVHHIDLTVQDPAASAGFYEAVLGYMGYRRIVTHDNGMDFDLNGPDGFCSIGIVKARRERPHDRYTPGLHHLAWNAASREDVDNLHILLIGMGATILDAPADYPKYGEGYYAVFFADPDGLKLEYVYKPRA</sequence>
<reference evidence="2 3" key="1">
    <citation type="submission" date="2023-07" db="EMBL/GenBank/DDBJ databases">
        <title>Genomic Encyclopedia of Type Strains, Phase IV (KMG-IV): sequencing the most valuable type-strain genomes for metagenomic binning, comparative biology and taxonomic classification.</title>
        <authorList>
            <person name="Goeker M."/>
        </authorList>
    </citation>
    <scope>NUCLEOTIDE SEQUENCE [LARGE SCALE GENOMIC DNA]</scope>
    <source>
        <strain evidence="2 3">DSM 18695</strain>
    </source>
</reference>
<gene>
    <name evidence="2" type="ORF">QO010_001251</name>
</gene>
<name>A0ABU0IN89_9CAUL</name>
<feature type="domain" description="VOC" evidence="1">
    <location>
        <begin position="4"/>
        <end position="131"/>
    </location>
</feature>
<dbReference type="EMBL" id="JAUSVS010000002">
    <property type="protein sequence ID" value="MDQ0463480.1"/>
    <property type="molecule type" value="Genomic_DNA"/>
</dbReference>
<proteinExistence type="predicted"/>
<evidence type="ECO:0000313" key="3">
    <source>
        <dbReference type="Proteomes" id="UP001228905"/>
    </source>
</evidence>
<dbReference type="Proteomes" id="UP001228905">
    <property type="component" value="Unassembled WGS sequence"/>
</dbReference>
<dbReference type="RefSeq" id="WP_307347439.1">
    <property type="nucleotide sequence ID" value="NZ_JAUSVS010000002.1"/>
</dbReference>
<dbReference type="InterPro" id="IPR029068">
    <property type="entry name" value="Glyas_Bleomycin-R_OHBP_Dase"/>
</dbReference>
<dbReference type="SUPFAM" id="SSF54593">
    <property type="entry name" value="Glyoxalase/Bleomycin resistance protein/Dihydroxybiphenyl dioxygenase"/>
    <property type="match status" value="1"/>
</dbReference>
<dbReference type="Gene3D" id="3.10.180.10">
    <property type="entry name" value="2,3-Dihydroxybiphenyl 1,2-Dioxygenase, domain 1"/>
    <property type="match status" value="1"/>
</dbReference>
<dbReference type="InterPro" id="IPR037523">
    <property type="entry name" value="VOC_core"/>
</dbReference>
<accession>A0ABU0IN89</accession>
<organism evidence="2 3">
    <name type="scientific">Caulobacter ginsengisoli</name>
    <dbReference type="NCBI Taxonomy" id="400775"/>
    <lineage>
        <taxon>Bacteria</taxon>
        <taxon>Pseudomonadati</taxon>
        <taxon>Pseudomonadota</taxon>
        <taxon>Alphaproteobacteria</taxon>
        <taxon>Caulobacterales</taxon>
        <taxon>Caulobacteraceae</taxon>
        <taxon>Caulobacter</taxon>
    </lineage>
</organism>
<protein>
    <submittedName>
        <fullName evidence="2">Catechol 2,3-dioxygenase-like lactoylglutathione lyase family enzyme</fullName>
    </submittedName>
</protein>
<dbReference type="InterPro" id="IPR004360">
    <property type="entry name" value="Glyas_Fos-R_dOase_dom"/>
</dbReference>
<keyword evidence="3" id="KW-1185">Reference proteome</keyword>